<feature type="compositionally biased region" description="Basic residues" evidence="1">
    <location>
        <begin position="179"/>
        <end position="190"/>
    </location>
</feature>
<feature type="region of interest" description="Disordered" evidence="1">
    <location>
        <begin position="1"/>
        <end position="190"/>
    </location>
</feature>
<evidence type="ECO:0000313" key="3">
    <source>
        <dbReference type="Proteomes" id="UP000000763"/>
    </source>
</evidence>
<evidence type="ECO:0000313" key="2">
    <source>
        <dbReference type="EMBL" id="BAD23454.1"/>
    </source>
</evidence>
<dbReference type="Proteomes" id="UP000000763">
    <property type="component" value="Chromosome 9"/>
</dbReference>
<sequence>MGEPLRRGATEQAATTRPRRHGLAKEPPLHRGAAAPPLHVQWSCRATTAPRSRRCGSCAHTNSLHGRDAEREDEGDDDKVEEARPRGEVRCLSPPSPPATRARPPPSRHPGRTAPPTGRRHHHAAPTSPLHLLPRALSRQGAAELRQTAATPSRVAFARPWCSAQKEEMEMRPRERGKEKRKRKGVGPTV</sequence>
<evidence type="ECO:0000256" key="1">
    <source>
        <dbReference type="SAM" id="MobiDB-lite"/>
    </source>
</evidence>
<reference evidence="3" key="2">
    <citation type="journal article" date="2008" name="Nucleic Acids Res.">
        <title>The rice annotation project database (RAP-DB): 2008 update.</title>
        <authorList>
            <consortium name="The rice annotation project (RAP)"/>
        </authorList>
    </citation>
    <scope>GENOME REANNOTATION</scope>
    <source>
        <strain evidence="3">cv. Nipponbare</strain>
    </source>
</reference>
<feature type="compositionally biased region" description="Acidic residues" evidence="1">
    <location>
        <begin position="71"/>
        <end position="80"/>
    </location>
</feature>
<feature type="compositionally biased region" description="Pro residues" evidence="1">
    <location>
        <begin position="94"/>
        <end position="108"/>
    </location>
</feature>
<gene>
    <name evidence="2" type="primary">P0692F07.20</name>
</gene>
<proteinExistence type="predicted"/>
<organism evidence="2 3">
    <name type="scientific">Oryza sativa subsp. japonica</name>
    <name type="common">Rice</name>
    <dbReference type="NCBI Taxonomy" id="39947"/>
    <lineage>
        <taxon>Eukaryota</taxon>
        <taxon>Viridiplantae</taxon>
        <taxon>Streptophyta</taxon>
        <taxon>Embryophyta</taxon>
        <taxon>Tracheophyta</taxon>
        <taxon>Spermatophyta</taxon>
        <taxon>Magnoliopsida</taxon>
        <taxon>Liliopsida</taxon>
        <taxon>Poales</taxon>
        <taxon>Poaceae</taxon>
        <taxon>BOP clade</taxon>
        <taxon>Oryzoideae</taxon>
        <taxon>Oryzeae</taxon>
        <taxon>Oryzinae</taxon>
        <taxon>Oryza</taxon>
        <taxon>Oryza sativa</taxon>
    </lineage>
</organism>
<dbReference type="EMBL" id="AP005593">
    <property type="protein sequence ID" value="BAD23454.1"/>
    <property type="molecule type" value="Genomic_DNA"/>
</dbReference>
<feature type="compositionally biased region" description="Basic and acidic residues" evidence="1">
    <location>
        <begin position="165"/>
        <end position="178"/>
    </location>
</feature>
<dbReference type="AlphaFoldDB" id="Q6K3W6"/>
<reference evidence="3" key="1">
    <citation type="journal article" date="2005" name="Nature">
        <title>The map-based sequence of the rice genome.</title>
        <authorList>
            <consortium name="International rice genome sequencing project (IRGSP)"/>
            <person name="Matsumoto T."/>
            <person name="Wu J."/>
            <person name="Kanamori H."/>
            <person name="Katayose Y."/>
            <person name="Fujisawa M."/>
            <person name="Namiki N."/>
            <person name="Mizuno H."/>
            <person name="Yamamoto K."/>
            <person name="Antonio B.A."/>
            <person name="Baba T."/>
            <person name="Sakata K."/>
            <person name="Nagamura Y."/>
            <person name="Aoki H."/>
            <person name="Arikawa K."/>
            <person name="Arita K."/>
            <person name="Bito T."/>
            <person name="Chiden Y."/>
            <person name="Fujitsuka N."/>
            <person name="Fukunaka R."/>
            <person name="Hamada M."/>
            <person name="Harada C."/>
            <person name="Hayashi A."/>
            <person name="Hijishita S."/>
            <person name="Honda M."/>
            <person name="Hosokawa S."/>
            <person name="Ichikawa Y."/>
            <person name="Idonuma A."/>
            <person name="Iijima M."/>
            <person name="Ikeda M."/>
            <person name="Ikeno M."/>
            <person name="Ito K."/>
            <person name="Ito S."/>
            <person name="Ito T."/>
            <person name="Ito Y."/>
            <person name="Ito Y."/>
            <person name="Iwabuchi A."/>
            <person name="Kamiya K."/>
            <person name="Karasawa W."/>
            <person name="Kurita K."/>
            <person name="Katagiri S."/>
            <person name="Kikuta A."/>
            <person name="Kobayashi H."/>
            <person name="Kobayashi N."/>
            <person name="Machita K."/>
            <person name="Maehara T."/>
            <person name="Masukawa M."/>
            <person name="Mizubayashi T."/>
            <person name="Mukai Y."/>
            <person name="Nagasaki H."/>
            <person name="Nagata Y."/>
            <person name="Naito S."/>
            <person name="Nakashima M."/>
            <person name="Nakama Y."/>
            <person name="Nakamichi Y."/>
            <person name="Nakamura M."/>
            <person name="Meguro A."/>
            <person name="Negishi M."/>
            <person name="Ohta I."/>
            <person name="Ohta T."/>
            <person name="Okamoto M."/>
            <person name="Ono N."/>
            <person name="Saji S."/>
            <person name="Sakaguchi M."/>
            <person name="Sakai K."/>
            <person name="Shibata M."/>
            <person name="Shimokawa T."/>
            <person name="Song J."/>
            <person name="Takazaki Y."/>
            <person name="Terasawa K."/>
            <person name="Tsugane M."/>
            <person name="Tsuji K."/>
            <person name="Ueda S."/>
            <person name="Waki K."/>
            <person name="Yamagata H."/>
            <person name="Yamamoto M."/>
            <person name="Yamamoto S."/>
            <person name="Yamane H."/>
            <person name="Yoshiki S."/>
            <person name="Yoshihara R."/>
            <person name="Yukawa K."/>
            <person name="Zhong H."/>
            <person name="Yano M."/>
            <person name="Yuan Q."/>
            <person name="Ouyang S."/>
            <person name="Liu J."/>
            <person name="Jones K.M."/>
            <person name="Gansberger K."/>
            <person name="Moffat K."/>
            <person name="Hill J."/>
            <person name="Bera J."/>
            <person name="Fadrosh D."/>
            <person name="Jin S."/>
            <person name="Johri S."/>
            <person name="Kim M."/>
            <person name="Overton L."/>
            <person name="Reardon M."/>
            <person name="Tsitrin T."/>
            <person name="Vuong H."/>
            <person name="Weaver B."/>
            <person name="Ciecko A."/>
            <person name="Tallon L."/>
            <person name="Jackson J."/>
            <person name="Pai G."/>
            <person name="Aken S.V."/>
            <person name="Utterback T."/>
            <person name="Reidmuller S."/>
            <person name="Feldblyum T."/>
            <person name="Hsiao J."/>
            <person name="Zismann V."/>
            <person name="Iobst S."/>
            <person name="de Vazeille A.R."/>
            <person name="Buell C.R."/>
            <person name="Ying K."/>
            <person name="Li Y."/>
            <person name="Lu T."/>
            <person name="Huang Y."/>
            <person name="Zhao Q."/>
            <person name="Feng Q."/>
            <person name="Zhang L."/>
            <person name="Zhu J."/>
            <person name="Weng Q."/>
            <person name="Mu J."/>
            <person name="Lu Y."/>
            <person name="Fan D."/>
            <person name="Liu Y."/>
            <person name="Guan J."/>
            <person name="Zhang Y."/>
            <person name="Yu S."/>
            <person name="Liu X."/>
            <person name="Zhang Y."/>
            <person name="Hong G."/>
            <person name="Han B."/>
            <person name="Choisne N."/>
            <person name="Demange N."/>
            <person name="Orjeda G."/>
            <person name="Samain S."/>
            <person name="Cattolico L."/>
            <person name="Pelletier E."/>
            <person name="Couloux A."/>
            <person name="Segurens B."/>
            <person name="Wincker P."/>
            <person name="D'Hont A."/>
            <person name="Scarpelli C."/>
            <person name="Weissenbach J."/>
            <person name="Salanoubat M."/>
            <person name="Quetier F."/>
            <person name="Yu Y."/>
            <person name="Kim H.R."/>
            <person name="Rambo T."/>
            <person name="Currie J."/>
            <person name="Collura K."/>
            <person name="Luo M."/>
            <person name="Yang T."/>
            <person name="Ammiraju J.S.S."/>
            <person name="Engler F."/>
            <person name="Soderlund C."/>
            <person name="Wing R.A."/>
            <person name="Palmer L.E."/>
            <person name="de la Bastide M."/>
            <person name="Spiegel L."/>
            <person name="Nascimento L."/>
            <person name="Zutavern T."/>
            <person name="O'Shaughnessy A."/>
            <person name="Dike S."/>
            <person name="Dedhia N."/>
            <person name="Preston R."/>
            <person name="Balija V."/>
            <person name="McCombie W.R."/>
            <person name="Chow T."/>
            <person name="Chen H."/>
            <person name="Chung M."/>
            <person name="Chen C."/>
            <person name="Shaw J."/>
            <person name="Wu H."/>
            <person name="Hsiao K."/>
            <person name="Chao Y."/>
            <person name="Chu M."/>
            <person name="Cheng C."/>
            <person name="Hour A."/>
            <person name="Lee P."/>
            <person name="Lin S."/>
            <person name="Lin Y."/>
            <person name="Liou J."/>
            <person name="Liu S."/>
            <person name="Hsing Y."/>
            <person name="Raghuvanshi S."/>
            <person name="Mohanty A."/>
            <person name="Bharti A.K."/>
            <person name="Gaur A."/>
            <person name="Gupta V."/>
            <person name="Kumar D."/>
            <person name="Ravi V."/>
            <person name="Vij S."/>
            <person name="Kapur A."/>
            <person name="Khurana P."/>
            <person name="Khurana P."/>
            <person name="Khurana J.P."/>
            <person name="Tyagi A.K."/>
            <person name="Gaikwad K."/>
            <person name="Singh A."/>
            <person name="Dalal V."/>
            <person name="Srivastava S."/>
            <person name="Dixit A."/>
            <person name="Pal A.K."/>
            <person name="Ghazi I.A."/>
            <person name="Yadav M."/>
            <person name="Pandit A."/>
            <person name="Bhargava A."/>
            <person name="Sureshbabu K."/>
            <person name="Batra K."/>
            <person name="Sharma T.R."/>
            <person name="Mohapatra T."/>
            <person name="Singh N.K."/>
            <person name="Messing J."/>
            <person name="Nelson A.B."/>
            <person name="Fuks G."/>
            <person name="Kavchok S."/>
            <person name="Keizer G."/>
            <person name="Linton E."/>
            <person name="Llaca V."/>
            <person name="Song R."/>
            <person name="Tanyolac B."/>
            <person name="Young S."/>
            <person name="Ho-Il K."/>
            <person name="Hahn J.H."/>
            <person name="Sangsakoo G."/>
            <person name="Vanavichit A."/>
            <person name="de Mattos Luiz.A.T."/>
            <person name="Zimmer P.D."/>
            <person name="Malone G."/>
            <person name="Dellagostin O."/>
            <person name="de Oliveira A.C."/>
            <person name="Bevan M."/>
            <person name="Bancroft I."/>
            <person name="Minx P."/>
            <person name="Cordum H."/>
            <person name="Wilson R."/>
            <person name="Cheng Z."/>
            <person name="Jin W."/>
            <person name="Jiang J."/>
            <person name="Leong S.A."/>
            <person name="Iwama H."/>
            <person name="Gojobori T."/>
            <person name="Itoh T."/>
            <person name="Niimura Y."/>
            <person name="Fujii Y."/>
            <person name="Habara T."/>
            <person name="Sakai H."/>
            <person name="Sato Y."/>
            <person name="Wilson G."/>
            <person name="Kumar K."/>
            <person name="McCouch S."/>
            <person name="Juretic N."/>
            <person name="Hoen D."/>
            <person name="Wright S."/>
            <person name="Bruskiewich R."/>
            <person name="Bureau T."/>
            <person name="Miyao A."/>
            <person name="Hirochika H."/>
            <person name="Nishikawa T."/>
            <person name="Kadowaki K."/>
            <person name="Sugiura M."/>
            <person name="Burr B."/>
            <person name="Sasaki T."/>
        </authorList>
    </citation>
    <scope>NUCLEOTIDE SEQUENCE [LARGE SCALE GENOMIC DNA]</scope>
    <source>
        <strain evidence="3">cv. Nipponbare</strain>
    </source>
</reference>
<accession>Q6K3W6</accession>
<protein>
    <submittedName>
        <fullName evidence="2">Uncharacterized protein</fullName>
    </submittedName>
</protein>
<name>Q6K3W6_ORYSJ</name>